<feature type="region of interest" description="Disordered" evidence="1">
    <location>
        <begin position="19"/>
        <end position="201"/>
    </location>
</feature>
<name>A0ABQ9VML4_SAGOE</name>
<evidence type="ECO:0000313" key="3">
    <source>
        <dbReference type="Proteomes" id="UP001266305"/>
    </source>
</evidence>
<reference evidence="2 3" key="1">
    <citation type="submission" date="2023-05" db="EMBL/GenBank/DDBJ databases">
        <title>B98-5 Cell Line De Novo Hybrid Assembly: An Optical Mapping Approach.</title>
        <authorList>
            <person name="Kananen K."/>
            <person name="Auerbach J.A."/>
            <person name="Kautto E."/>
            <person name="Blachly J.S."/>
        </authorList>
    </citation>
    <scope>NUCLEOTIDE SEQUENCE [LARGE SCALE GENOMIC DNA]</scope>
    <source>
        <strain evidence="2">B95-8</strain>
        <tissue evidence="2">Cell line</tissue>
    </source>
</reference>
<comment type="caution">
    <text evidence="2">The sequence shown here is derived from an EMBL/GenBank/DDBJ whole genome shotgun (WGS) entry which is preliminary data.</text>
</comment>
<dbReference type="Proteomes" id="UP001266305">
    <property type="component" value="Unassembled WGS sequence"/>
</dbReference>
<keyword evidence="3" id="KW-1185">Reference proteome</keyword>
<sequence length="201" mass="21441">MPSAGTGCDREPWRLRASVHDSALRHTCSRPSTRAAPRDCSGSPRRPSRAVCPPQDPPGGRTGWPRPKLDRGFQRLWPDDDSNGARDGPSGTDLGPNSGPPRLAGSRCRLAGRRMSTSPTPGSCPRGARYGCPHRWGHPGLPGRLVPGPSSSRATTGSPAGPHHGPRERVSMATRGSRRGQPGSLPGQGPMRRLLQPQERL</sequence>
<organism evidence="2 3">
    <name type="scientific">Saguinus oedipus</name>
    <name type="common">Cotton-top tamarin</name>
    <name type="synonym">Oedipomidas oedipus</name>
    <dbReference type="NCBI Taxonomy" id="9490"/>
    <lineage>
        <taxon>Eukaryota</taxon>
        <taxon>Metazoa</taxon>
        <taxon>Chordata</taxon>
        <taxon>Craniata</taxon>
        <taxon>Vertebrata</taxon>
        <taxon>Euteleostomi</taxon>
        <taxon>Mammalia</taxon>
        <taxon>Eutheria</taxon>
        <taxon>Euarchontoglires</taxon>
        <taxon>Primates</taxon>
        <taxon>Haplorrhini</taxon>
        <taxon>Platyrrhini</taxon>
        <taxon>Cebidae</taxon>
        <taxon>Callitrichinae</taxon>
        <taxon>Saguinus</taxon>
    </lineage>
</organism>
<accession>A0ABQ9VML4</accession>
<feature type="compositionally biased region" description="Polar residues" evidence="1">
    <location>
        <begin position="149"/>
        <end position="158"/>
    </location>
</feature>
<protein>
    <submittedName>
        <fullName evidence="2">Uncharacterized protein</fullName>
    </submittedName>
</protein>
<dbReference type="EMBL" id="JASSZA010000005">
    <property type="protein sequence ID" value="KAK2110124.1"/>
    <property type="molecule type" value="Genomic_DNA"/>
</dbReference>
<evidence type="ECO:0000256" key="1">
    <source>
        <dbReference type="SAM" id="MobiDB-lite"/>
    </source>
</evidence>
<proteinExistence type="predicted"/>
<evidence type="ECO:0000313" key="2">
    <source>
        <dbReference type="EMBL" id="KAK2110124.1"/>
    </source>
</evidence>
<gene>
    <name evidence="2" type="ORF">P7K49_009870</name>
</gene>